<feature type="chain" id="PRO_5037066749" evidence="1">
    <location>
        <begin position="23"/>
        <end position="533"/>
    </location>
</feature>
<protein>
    <submittedName>
        <fullName evidence="2">Uncharacterized protein</fullName>
    </submittedName>
</protein>
<keyword evidence="3" id="KW-1185">Reference proteome</keyword>
<comment type="caution">
    <text evidence="2">The sequence shown here is derived from an EMBL/GenBank/DDBJ whole genome shotgun (WGS) entry which is preliminary data.</text>
</comment>
<dbReference type="AlphaFoldDB" id="A0A923N383"/>
<name>A0A923N383_9BACT</name>
<proteinExistence type="predicted"/>
<dbReference type="RefSeq" id="WP_187065347.1">
    <property type="nucleotide sequence ID" value="NZ_JACRVF010000001.1"/>
</dbReference>
<accession>A0A923N383</accession>
<reference evidence="2" key="1">
    <citation type="submission" date="2020-08" db="EMBL/GenBank/DDBJ databases">
        <title>Pontibacter sp. SD6 16S ribosomal RNA gene Genome sequencing and assembly.</title>
        <authorList>
            <person name="Kang M."/>
        </authorList>
    </citation>
    <scope>NUCLEOTIDE SEQUENCE</scope>
    <source>
        <strain evidence="2">SD6</strain>
    </source>
</reference>
<feature type="signal peptide" evidence="1">
    <location>
        <begin position="1"/>
        <end position="22"/>
    </location>
</feature>
<dbReference type="EMBL" id="JACRVF010000001">
    <property type="protein sequence ID" value="MBC5991339.1"/>
    <property type="molecule type" value="Genomic_DNA"/>
</dbReference>
<organism evidence="2 3">
    <name type="scientific">Pontibacter cellulosilyticus</name>
    <dbReference type="NCBI Taxonomy" id="1720253"/>
    <lineage>
        <taxon>Bacteria</taxon>
        <taxon>Pseudomonadati</taxon>
        <taxon>Bacteroidota</taxon>
        <taxon>Cytophagia</taxon>
        <taxon>Cytophagales</taxon>
        <taxon>Hymenobacteraceae</taxon>
        <taxon>Pontibacter</taxon>
    </lineage>
</organism>
<gene>
    <name evidence="2" type="ORF">H8S84_00660</name>
</gene>
<keyword evidence="1" id="KW-0732">Signal</keyword>
<evidence type="ECO:0000256" key="1">
    <source>
        <dbReference type="SAM" id="SignalP"/>
    </source>
</evidence>
<evidence type="ECO:0000313" key="3">
    <source>
        <dbReference type="Proteomes" id="UP000603640"/>
    </source>
</evidence>
<dbReference type="PROSITE" id="PS51257">
    <property type="entry name" value="PROKAR_LIPOPROTEIN"/>
    <property type="match status" value="1"/>
</dbReference>
<sequence>MQFIRYRLLAFLFLALALSSCADDDFFQKDALATAEELEKLGPAGGDSVWVIPGRHYDRSGFHRFFWGDHNREIWVTPVKLPVFHLDSLHGGLQVVKKGGGFQSTSFELMDSTGRVYALRSIDKDPIHVVSKFWQPTFVSNVLRDQTSAANPYGALVVPVLAEAIGVPHSSPKLYYISSSDTTFGEYNKLVQGKVFLLEQKYESTADLTSYFKGAVDFEESDDALRSRFENNHHHFDQKAFARARLFDLLLGDWDRHKGQWDWAVKPQGQDTIFIPIPKDRDQVFFKMQDGLIPRIATSKIMARKFQSFEDDFDDVKGYMINARFIDERLLNELSKQDWIKIANRMQSDLTDNVIEKAVRQLLPPVYTLKGEEIIRNLKSRRNLLPEVAEKMYEKFAKEVIIPGSDAEEHFLVKRLDDNRTEVIVTRPATINASAKKIYHRIFNRKDTNKIILYGLGENDKFILTGNVQEGILVKIYGGLGSDEITDNSSVQGWKKYTEVYDTERGNEIVFGTEAKDKTTRDVRVHAFDREGN</sequence>
<dbReference type="Proteomes" id="UP000603640">
    <property type="component" value="Unassembled WGS sequence"/>
</dbReference>
<evidence type="ECO:0000313" key="2">
    <source>
        <dbReference type="EMBL" id="MBC5991339.1"/>
    </source>
</evidence>